<dbReference type="InterPro" id="IPR017862">
    <property type="entry name" value="SKI-int_prot_SKIP"/>
</dbReference>
<gene>
    <name evidence="6" type="ORF">CDD82_5573</name>
</gene>
<keyword evidence="3" id="KW-0539">Nucleus</keyword>
<comment type="caution">
    <text evidence="6">The sequence shown here is derived from an EMBL/GenBank/DDBJ whole genome shotgun (WGS) entry which is preliminary data.</text>
</comment>
<accession>A0A2C5ZRW3</accession>
<feature type="domain" description="SKI-interacting protein SKIP SNW" evidence="5">
    <location>
        <begin position="191"/>
        <end position="348"/>
    </location>
</feature>
<sequence length="582" mass="65477">MASIGAFIQAALPEPTYTGQDEEEDSASQQRGPRIVGPGQLDESQIVLKRAGPPRYGQRSGWRPRSQEDFGDGGAFPEVPVAQYPLEMGKKTNTTSNALSVEVDAEGKVKYDAIARRGHGEGRIIHTSFKELIPLRQRADAGDIDLSRPDKETVAATTEKTKNALAALVSGAVAAQKPKNINVGQRKDATFVRYTPANQMGDNSTKRDRIMKIVERQRDPLEPPKFKHKKIPRGPPSPPPPVMHSPPRKLTAEDQEMWRIPPPVSNWKNPKGFTVPLDKRLAADGRGLQDITINDKHAQFAEAVKMAERHAREEVQQRAVMQQRLAEKERAEKEESLRALAQKVRDEKRAARIRRHSQTSRDSRSSSRGYSSSGSESDRSAVREREQARRDRRKEEVKKMRRARMGTERRIQVMAREENRDISEMMALGLTKPTQSRESMYDSRLFNQSSGFDSGFNEDNHYDKPLFAAQDVINSIYRPSVNQDEYEDAEAGGAELAKIQKANRFGEVLGKGVFKGAADAETREGPVQFQKQTEDLSSVDEFLSKVGESSSKRDFGLQDEASRPSKRRRRGEEEEDEEDEED</sequence>
<dbReference type="OrthoDB" id="666364at2759"/>
<feature type="region of interest" description="Disordered" evidence="4">
    <location>
        <begin position="343"/>
        <end position="404"/>
    </location>
</feature>
<dbReference type="InterPro" id="IPR004015">
    <property type="entry name" value="SKI-int_prot_SKIP_SNW-dom"/>
</dbReference>
<feature type="compositionally biased region" description="Basic and acidic residues" evidence="4">
    <location>
        <begin position="550"/>
        <end position="563"/>
    </location>
</feature>
<feature type="compositionally biased region" description="Basic and acidic residues" evidence="4">
    <location>
        <begin position="376"/>
        <end position="398"/>
    </location>
</feature>
<dbReference type="EMBL" id="NJEU01000052">
    <property type="protein sequence ID" value="PHH82553.1"/>
    <property type="molecule type" value="Genomic_DNA"/>
</dbReference>
<dbReference type="AlphaFoldDB" id="A0A2C5ZRW3"/>
<evidence type="ECO:0000313" key="6">
    <source>
        <dbReference type="EMBL" id="PHH82553.1"/>
    </source>
</evidence>
<evidence type="ECO:0000256" key="2">
    <source>
        <dbReference type="ARBA" id="ARBA00022160"/>
    </source>
</evidence>
<keyword evidence="3" id="KW-0507">mRNA processing</keyword>
<organism evidence="6 7">
    <name type="scientific">Ophiocordyceps australis</name>
    <dbReference type="NCBI Taxonomy" id="1399860"/>
    <lineage>
        <taxon>Eukaryota</taxon>
        <taxon>Fungi</taxon>
        <taxon>Dikarya</taxon>
        <taxon>Ascomycota</taxon>
        <taxon>Pezizomycotina</taxon>
        <taxon>Sordariomycetes</taxon>
        <taxon>Hypocreomycetidae</taxon>
        <taxon>Hypocreales</taxon>
        <taxon>Ophiocordycipitaceae</taxon>
        <taxon>Ophiocordyceps</taxon>
    </lineage>
</organism>
<dbReference type="Proteomes" id="UP000224854">
    <property type="component" value="Unassembled WGS sequence"/>
</dbReference>
<feature type="compositionally biased region" description="Low complexity" evidence="4">
    <location>
        <begin position="366"/>
        <end position="375"/>
    </location>
</feature>
<feature type="region of interest" description="Disordered" evidence="4">
    <location>
        <begin position="1"/>
        <end position="78"/>
    </location>
</feature>
<feature type="compositionally biased region" description="Basic and acidic residues" evidence="4">
    <location>
        <begin position="216"/>
        <end position="225"/>
    </location>
</feature>
<feature type="region of interest" description="Disordered" evidence="4">
    <location>
        <begin position="216"/>
        <end position="248"/>
    </location>
</feature>
<protein>
    <recommendedName>
        <fullName evidence="2 3">Pre-mRNA-processing protein 45</fullName>
    </recommendedName>
</protein>
<evidence type="ECO:0000256" key="3">
    <source>
        <dbReference type="RuleBase" id="RU367140"/>
    </source>
</evidence>
<dbReference type="GO" id="GO:0005681">
    <property type="term" value="C:spliceosomal complex"/>
    <property type="evidence" value="ECO:0007669"/>
    <property type="project" value="UniProtKB-UniRule"/>
</dbReference>
<dbReference type="GO" id="GO:0000398">
    <property type="term" value="P:mRNA splicing, via spliceosome"/>
    <property type="evidence" value="ECO:0007669"/>
    <property type="project" value="InterPro"/>
</dbReference>
<keyword evidence="3" id="KW-0747">Spliceosome</keyword>
<feature type="region of interest" description="Disordered" evidence="4">
    <location>
        <begin position="517"/>
        <end position="582"/>
    </location>
</feature>
<dbReference type="PANTHER" id="PTHR12096">
    <property type="entry name" value="NUCLEAR PROTEIN SKIP-RELATED"/>
    <property type="match status" value="1"/>
</dbReference>
<comment type="subunit">
    <text evidence="3">Associated with the spliceosome.</text>
</comment>
<keyword evidence="7" id="KW-1185">Reference proteome</keyword>
<evidence type="ECO:0000313" key="7">
    <source>
        <dbReference type="Proteomes" id="UP000224854"/>
    </source>
</evidence>
<keyword evidence="3" id="KW-0508">mRNA splicing</keyword>
<comment type="subcellular location">
    <subcellularLocation>
        <location evidence="3">Nucleus</location>
    </subcellularLocation>
</comment>
<comment type="function">
    <text evidence="3">Involved in pre-mRNA splicing.</text>
</comment>
<feature type="compositionally biased region" description="Acidic residues" evidence="4">
    <location>
        <begin position="573"/>
        <end position="582"/>
    </location>
</feature>
<reference evidence="6 7" key="1">
    <citation type="submission" date="2017-06" db="EMBL/GenBank/DDBJ databases">
        <title>Ant-infecting Ophiocordyceps genomes reveal a high diversity of potential behavioral manipulation genes and a possible major role for enterotoxins.</title>
        <authorList>
            <person name="De Bekker C."/>
            <person name="Evans H.C."/>
            <person name="Brachmann A."/>
            <person name="Hughes D.P."/>
        </authorList>
    </citation>
    <scope>NUCLEOTIDE SEQUENCE [LARGE SCALE GENOMIC DNA]</scope>
    <source>
        <strain evidence="6 7">1348a</strain>
    </source>
</reference>
<proteinExistence type="inferred from homology"/>
<evidence type="ECO:0000256" key="4">
    <source>
        <dbReference type="SAM" id="MobiDB-lite"/>
    </source>
</evidence>
<dbReference type="Pfam" id="PF02731">
    <property type="entry name" value="SKIP_SNW"/>
    <property type="match status" value="1"/>
</dbReference>
<comment type="similarity">
    <text evidence="1 3">Belongs to the SNW family.</text>
</comment>
<name>A0A2C5ZRW3_9HYPO</name>
<evidence type="ECO:0000256" key="1">
    <source>
        <dbReference type="ARBA" id="ARBA00010197"/>
    </source>
</evidence>
<evidence type="ECO:0000259" key="5">
    <source>
        <dbReference type="Pfam" id="PF02731"/>
    </source>
</evidence>
<feature type="compositionally biased region" description="Pro residues" evidence="4">
    <location>
        <begin position="233"/>
        <end position="244"/>
    </location>
</feature>